<reference evidence="10" key="1">
    <citation type="journal article" date="2021" name="Nat. Commun.">
        <title>Genetic determinants of endophytism in the Arabidopsis root mycobiome.</title>
        <authorList>
            <person name="Mesny F."/>
            <person name="Miyauchi S."/>
            <person name="Thiergart T."/>
            <person name="Pickel B."/>
            <person name="Atanasova L."/>
            <person name="Karlsson M."/>
            <person name="Huettel B."/>
            <person name="Barry K.W."/>
            <person name="Haridas S."/>
            <person name="Chen C."/>
            <person name="Bauer D."/>
            <person name="Andreopoulos W."/>
            <person name="Pangilinan J."/>
            <person name="LaButti K."/>
            <person name="Riley R."/>
            <person name="Lipzen A."/>
            <person name="Clum A."/>
            <person name="Drula E."/>
            <person name="Henrissat B."/>
            <person name="Kohler A."/>
            <person name="Grigoriev I.V."/>
            <person name="Martin F.M."/>
            <person name="Hacquard S."/>
        </authorList>
    </citation>
    <scope>NUCLEOTIDE SEQUENCE</scope>
    <source>
        <strain evidence="10">MPI-CAGE-CH-0230</strain>
    </source>
</reference>
<evidence type="ECO:0000256" key="6">
    <source>
        <dbReference type="ARBA" id="ARBA00023136"/>
    </source>
</evidence>
<evidence type="ECO:0000256" key="1">
    <source>
        <dbReference type="ARBA" id="ARBA00004141"/>
    </source>
</evidence>
<feature type="domain" description="Major facilitator superfamily (MFS) profile" evidence="8">
    <location>
        <begin position="1"/>
        <end position="226"/>
    </location>
</feature>
<proteinExistence type="inferred from homology"/>
<name>A0A9P8XQP9_9PEZI</name>
<sequence>MLLGSNVSNVSNTHVAIYEVFGQIEVLPSVSLANSLVNAACIPLFRELTRIFDLKMLYIIAVVLVMVSAAVIGAALSIEVVIVGRAMLGIGGALSYQLILTYNVVFALPLELAFAQAMVGACFAIGLLTGRLIGGALTETPHATWRWAFYIVVMGAVPLVLVGNVVQQTFGLGTTAEPRILLLTVLTTRPVVSLVALYSICAAMSYGVTIYYTPLHFTSIRGETPV</sequence>
<dbReference type="InterPro" id="IPR011701">
    <property type="entry name" value="MFS"/>
</dbReference>
<dbReference type="OrthoDB" id="10021397at2759"/>
<feature type="transmembrane region" description="Helical" evidence="7">
    <location>
        <begin position="190"/>
        <end position="212"/>
    </location>
</feature>
<dbReference type="RefSeq" id="XP_046004610.1">
    <property type="nucleotide sequence ID" value="XM_046161357.1"/>
</dbReference>
<evidence type="ECO:0000259" key="8">
    <source>
        <dbReference type="PROSITE" id="PS50850"/>
    </source>
</evidence>
<dbReference type="GO" id="GO:0022857">
    <property type="term" value="F:transmembrane transporter activity"/>
    <property type="evidence" value="ECO:0007669"/>
    <property type="project" value="InterPro"/>
</dbReference>
<comment type="caution">
    <text evidence="10">The sequence shown here is derived from an EMBL/GenBank/DDBJ whole genome shotgun (WGS) entry which is preliminary data.</text>
</comment>
<evidence type="ECO:0000313" key="10">
    <source>
        <dbReference type="EMBL" id="KAH7012234.1"/>
    </source>
</evidence>
<evidence type="ECO:0000256" key="4">
    <source>
        <dbReference type="ARBA" id="ARBA00022692"/>
    </source>
</evidence>
<evidence type="ECO:0000256" key="5">
    <source>
        <dbReference type="ARBA" id="ARBA00022989"/>
    </source>
</evidence>
<dbReference type="InterPro" id="IPR020846">
    <property type="entry name" value="MFS_dom"/>
</dbReference>
<dbReference type="PANTHER" id="PTHR23501:SF12">
    <property type="entry name" value="MAJOR FACILITATOR SUPERFAMILY (MFS) PROFILE DOMAIN-CONTAINING PROTEIN-RELATED"/>
    <property type="match status" value="1"/>
</dbReference>
<dbReference type="GeneID" id="70190903"/>
<feature type="transmembrane region" description="Helical" evidence="7">
    <location>
        <begin position="147"/>
        <end position="170"/>
    </location>
</feature>
<comment type="similarity">
    <text evidence="2">Belongs to the major facilitator superfamily. TCR/Tet family.</text>
</comment>
<keyword evidence="6 7" id="KW-0472">Membrane</keyword>
<keyword evidence="3" id="KW-0813">Transport</keyword>
<dbReference type="Gene3D" id="1.20.1250.20">
    <property type="entry name" value="MFS general substrate transporter like domains"/>
    <property type="match status" value="1"/>
</dbReference>
<dbReference type="Proteomes" id="UP000756346">
    <property type="component" value="Unassembled WGS sequence"/>
</dbReference>
<keyword evidence="11" id="KW-1185">Reference proteome</keyword>
<evidence type="ECO:0000313" key="9">
    <source>
        <dbReference type="EMBL" id="KAH7009142.1"/>
    </source>
</evidence>
<feature type="transmembrane region" description="Helical" evidence="7">
    <location>
        <begin position="56"/>
        <end position="76"/>
    </location>
</feature>
<comment type="subcellular location">
    <subcellularLocation>
        <location evidence="1">Membrane</location>
        <topology evidence="1">Multi-pass membrane protein</topology>
    </subcellularLocation>
</comment>
<dbReference type="GO" id="GO:0005886">
    <property type="term" value="C:plasma membrane"/>
    <property type="evidence" value="ECO:0007669"/>
    <property type="project" value="TreeGrafter"/>
</dbReference>
<keyword evidence="4 7" id="KW-0812">Transmembrane</keyword>
<dbReference type="EMBL" id="JAGTJQ010000015">
    <property type="protein sequence ID" value="KAH7012234.1"/>
    <property type="molecule type" value="Genomic_DNA"/>
</dbReference>
<dbReference type="InterPro" id="IPR036259">
    <property type="entry name" value="MFS_trans_sf"/>
</dbReference>
<feature type="transmembrane region" description="Helical" evidence="7">
    <location>
        <begin position="88"/>
        <end position="108"/>
    </location>
</feature>
<keyword evidence="5 7" id="KW-1133">Transmembrane helix</keyword>
<protein>
    <submittedName>
        <fullName evidence="10">Major facilitator superfamily domain-containing protein</fullName>
    </submittedName>
</protein>
<evidence type="ECO:0000313" key="11">
    <source>
        <dbReference type="Proteomes" id="UP000756346"/>
    </source>
</evidence>
<gene>
    <name evidence="10" type="ORF">B0I36DRAFT_389710</name>
    <name evidence="9" type="ORF">B0I36DRAFT_390028</name>
</gene>
<dbReference type="AlphaFoldDB" id="A0A9P8XQP9"/>
<evidence type="ECO:0000256" key="3">
    <source>
        <dbReference type="ARBA" id="ARBA00022448"/>
    </source>
</evidence>
<dbReference type="PROSITE" id="PS50850">
    <property type="entry name" value="MFS"/>
    <property type="match status" value="1"/>
</dbReference>
<accession>A0A9P8XQP9</accession>
<feature type="transmembrane region" description="Helical" evidence="7">
    <location>
        <begin position="114"/>
        <end position="135"/>
    </location>
</feature>
<organism evidence="10 11">
    <name type="scientific">Microdochium trichocladiopsis</name>
    <dbReference type="NCBI Taxonomy" id="1682393"/>
    <lineage>
        <taxon>Eukaryota</taxon>
        <taxon>Fungi</taxon>
        <taxon>Dikarya</taxon>
        <taxon>Ascomycota</taxon>
        <taxon>Pezizomycotina</taxon>
        <taxon>Sordariomycetes</taxon>
        <taxon>Xylariomycetidae</taxon>
        <taxon>Xylariales</taxon>
        <taxon>Microdochiaceae</taxon>
        <taxon>Microdochium</taxon>
    </lineage>
</organism>
<dbReference type="SUPFAM" id="SSF103473">
    <property type="entry name" value="MFS general substrate transporter"/>
    <property type="match status" value="1"/>
</dbReference>
<evidence type="ECO:0000256" key="2">
    <source>
        <dbReference type="ARBA" id="ARBA00007520"/>
    </source>
</evidence>
<dbReference type="PANTHER" id="PTHR23501">
    <property type="entry name" value="MAJOR FACILITATOR SUPERFAMILY"/>
    <property type="match status" value="1"/>
</dbReference>
<dbReference type="Pfam" id="PF07690">
    <property type="entry name" value="MFS_1"/>
    <property type="match status" value="1"/>
</dbReference>
<evidence type="ECO:0000256" key="7">
    <source>
        <dbReference type="SAM" id="Phobius"/>
    </source>
</evidence>
<dbReference type="EMBL" id="JAGTJQ010000020">
    <property type="protein sequence ID" value="KAH7009142.1"/>
    <property type="molecule type" value="Genomic_DNA"/>
</dbReference>